<dbReference type="AlphaFoldDB" id="A0A0F8WJQ3"/>
<sequence>MTIMNIKKFRKEKKQPFDQHMTFIITKDQRARLKKILKKENISLSKFVRELIFGS</sequence>
<gene>
    <name evidence="1" type="ORF">LCGC14_3145300</name>
</gene>
<evidence type="ECO:0000313" key="1">
    <source>
        <dbReference type="EMBL" id="KKK48420.1"/>
    </source>
</evidence>
<reference evidence="1" key="1">
    <citation type="journal article" date="2015" name="Nature">
        <title>Complex archaea that bridge the gap between prokaryotes and eukaryotes.</title>
        <authorList>
            <person name="Spang A."/>
            <person name="Saw J.H."/>
            <person name="Jorgensen S.L."/>
            <person name="Zaremba-Niedzwiedzka K."/>
            <person name="Martijn J."/>
            <person name="Lind A.E."/>
            <person name="van Eijk R."/>
            <person name="Schleper C."/>
            <person name="Guy L."/>
            <person name="Ettema T.J."/>
        </authorList>
    </citation>
    <scope>NUCLEOTIDE SEQUENCE</scope>
</reference>
<comment type="caution">
    <text evidence="1">The sequence shown here is derived from an EMBL/GenBank/DDBJ whole genome shotgun (WGS) entry which is preliminary data.</text>
</comment>
<proteinExistence type="predicted"/>
<protein>
    <submittedName>
        <fullName evidence="1">Uncharacterized protein</fullName>
    </submittedName>
</protein>
<name>A0A0F8WJQ3_9ZZZZ</name>
<organism evidence="1">
    <name type="scientific">marine sediment metagenome</name>
    <dbReference type="NCBI Taxonomy" id="412755"/>
    <lineage>
        <taxon>unclassified sequences</taxon>
        <taxon>metagenomes</taxon>
        <taxon>ecological metagenomes</taxon>
    </lineage>
</organism>
<dbReference type="EMBL" id="LAZR01069070">
    <property type="protein sequence ID" value="KKK48420.1"/>
    <property type="molecule type" value="Genomic_DNA"/>
</dbReference>
<accession>A0A0F8WJQ3</accession>